<name>A0ABP9RGF0_9PSEU</name>
<dbReference type="RefSeq" id="WP_185065793.1">
    <property type="nucleotide sequence ID" value="NZ_BAABJP010000068.1"/>
</dbReference>
<proteinExistence type="predicted"/>
<gene>
    <name evidence="1" type="ORF">GCM10023321_84920</name>
</gene>
<sequence length="184" mass="19882">MEEAPGGAPRRGRPPVLDRDRLITVAAGMDPRALTMTGVARELGVATSALYRWVSDREALLDLVSSTMLDRILPGQEPTASSWRAWLTTWAHNVRREFGAVPGFAARVLTGPHRDPAHGRLEAAGVHAFTAAGHPPDRARQCWYAFAVAVVGWVAVEHGHDDPAGEPRDFDALLEILLRGTAPG</sequence>
<dbReference type="SUPFAM" id="SSF48498">
    <property type="entry name" value="Tetracyclin repressor-like, C-terminal domain"/>
    <property type="match status" value="1"/>
</dbReference>
<protein>
    <recommendedName>
        <fullName evidence="3">TetR family transcriptional regulator</fullName>
    </recommendedName>
</protein>
<evidence type="ECO:0008006" key="3">
    <source>
        <dbReference type="Google" id="ProtNLM"/>
    </source>
</evidence>
<dbReference type="Gene3D" id="1.10.357.10">
    <property type="entry name" value="Tetracycline Repressor, domain 2"/>
    <property type="match status" value="1"/>
</dbReference>
<dbReference type="InterPro" id="IPR036271">
    <property type="entry name" value="Tet_transcr_reg_TetR-rel_C_sf"/>
</dbReference>
<keyword evidence="2" id="KW-1185">Reference proteome</keyword>
<reference evidence="2" key="1">
    <citation type="journal article" date="2019" name="Int. J. Syst. Evol. Microbiol.">
        <title>The Global Catalogue of Microorganisms (GCM) 10K type strain sequencing project: providing services to taxonomists for standard genome sequencing and annotation.</title>
        <authorList>
            <consortium name="The Broad Institute Genomics Platform"/>
            <consortium name="The Broad Institute Genome Sequencing Center for Infectious Disease"/>
            <person name="Wu L."/>
            <person name="Ma J."/>
        </authorList>
    </citation>
    <scope>NUCLEOTIDE SEQUENCE [LARGE SCALE GENOMIC DNA]</scope>
    <source>
        <strain evidence="2">JCM 18303</strain>
    </source>
</reference>
<comment type="caution">
    <text evidence="1">The sequence shown here is derived from an EMBL/GenBank/DDBJ whole genome shotgun (WGS) entry which is preliminary data.</text>
</comment>
<dbReference type="InterPro" id="IPR009057">
    <property type="entry name" value="Homeodomain-like_sf"/>
</dbReference>
<dbReference type="SUPFAM" id="SSF46689">
    <property type="entry name" value="Homeodomain-like"/>
    <property type="match status" value="1"/>
</dbReference>
<dbReference type="Proteomes" id="UP001428817">
    <property type="component" value="Unassembled WGS sequence"/>
</dbReference>
<evidence type="ECO:0000313" key="2">
    <source>
        <dbReference type="Proteomes" id="UP001428817"/>
    </source>
</evidence>
<dbReference type="EMBL" id="BAABJP010000068">
    <property type="protein sequence ID" value="GAA5176465.1"/>
    <property type="molecule type" value="Genomic_DNA"/>
</dbReference>
<evidence type="ECO:0000313" key="1">
    <source>
        <dbReference type="EMBL" id="GAA5176465.1"/>
    </source>
</evidence>
<accession>A0ABP9RGF0</accession>
<organism evidence="1 2">
    <name type="scientific">Pseudonocardia eucalypti</name>
    <dbReference type="NCBI Taxonomy" id="648755"/>
    <lineage>
        <taxon>Bacteria</taxon>
        <taxon>Bacillati</taxon>
        <taxon>Actinomycetota</taxon>
        <taxon>Actinomycetes</taxon>
        <taxon>Pseudonocardiales</taxon>
        <taxon>Pseudonocardiaceae</taxon>
        <taxon>Pseudonocardia</taxon>
    </lineage>
</organism>